<dbReference type="PROSITE" id="PS50894">
    <property type="entry name" value="HPT"/>
    <property type="match status" value="1"/>
</dbReference>
<dbReference type="PANTHER" id="PTHR43395:SF1">
    <property type="entry name" value="CHEMOTAXIS PROTEIN CHEA"/>
    <property type="match status" value="1"/>
</dbReference>
<dbReference type="Proteomes" id="UP000199758">
    <property type="component" value="Unassembled WGS sequence"/>
</dbReference>
<keyword evidence="15" id="KW-1185">Reference proteome</keyword>
<dbReference type="PANTHER" id="PTHR43395">
    <property type="entry name" value="SENSOR HISTIDINE KINASE CHEA"/>
    <property type="match status" value="1"/>
</dbReference>
<evidence type="ECO:0000313" key="14">
    <source>
        <dbReference type="EMBL" id="SHG48776.1"/>
    </source>
</evidence>
<dbReference type="Pfam" id="PF02518">
    <property type="entry name" value="HATPase_c"/>
    <property type="match status" value="1"/>
</dbReference>
<evidence type="ECO:0000256" key="2">
    <source>
        <dbReference type="ARBA" id="ARBA00012438"/>
    </source>
</evidence>
<dbReference type="InterPro" id="IPR002545">
    <property type="entry name" value="CheW-lke_dom"/>
</dbReference>
<feature type="domain" description="Histidine kinase" evidence="11">
    <location>
        <begin position="260"/>
        <end position="470"/>
    </location>
</feature>
<evidence type="ECO:0000256" key="5">
    <source>
        <dbReference type="ARBA" id="ARBA00022679"/>
    </source>
</evidence>
<evidence type="ECO:0000259" key="12">
    <source>
        <dbReference type="PROSITE" id="PS50851"/>
    </source>
</evidence>
<sequence length="615" mass="66018">MGIELDSELRDDFLTESRELLLRLSEQLVDLERTPDDRDLLNAVFRGFHTLKGSAGFFELNSVVRLAHSAEEIFGLLRTGQCKLDASMLDSILEALDGLREMLEAVAADREPPAPNPDLLEVLEFIAVANGAGSASAAHDAPAVEVTAAGIPGDPFSDDEFEALLNQLQGTPSAPAPISTVAATPAAAPTPAAPPPRSTSLATAAPTAAAEHAHAAPDPEQASVRVDTQRLDQVMDLLGELVLVRNRIKSLSAVEPISSEMRKAISELDVTTSGLQNQVTRMRMQPIRKLFSRFPKLARDTARKLGKMVDVERVGEDTELDKTLIELLGDPLMHMVRNAIDHGLEMPETRLAAGKPAGGRVVLSAEQLGGQIVVAISDDGAGMDPDKLRKKAIEKGLIDPADAARLNRDECLQLIFMAGFSTKDQVSDLSGRGVGMDVVRSNIQALNGVVAIESELGKGSTIRMRLPLTLAIQPVLMVERGRRLFALPLQAVHDVFKLETAIITRADNGWEVAPYRDAQLRLIRLSCWLGAADAAADEEVDQHIVVVLIGSDYYGLVVGRVRGREEIVVKPLGRMLKGLSGVAGGTVTSDGRIALILELPGLVSAYERAHITGAR</sequence>
<dbReference type="SUPFAM" id="SSF47226">
    <property type="entry name" value="Histidine-containing phosphotransfer domain, HPT domain"/>
    <property type="match status" value="1"/>
</dbReference>
<accession>A0A1M5K7K9</accession>
<dbReference type="InterPro" id="IPR004358">
    <property type="entry name" value="Sig_transdc_His_kin-like_C"/>
</dbReference>
<dbReference type="FunFam" id="3.30.565.10:FF:000016">
    <property type="entry name" value="Chemotaxis protein CheA, putative"/>
    <property type="match status" value="1"/>
</dbReference>
<dbReference type="EMBL" id="FQWZ01000001">
    <property type="protein sequence ID" value="SHG48776.1"/>
    <property type="molecule type" value="Genomic_DNA"/>
</dbReference>
<reference evidence="14 15" key="1">
    <citation type="submission" date="2016-11" db="EMBL/GenBank/DDBJ databases">
        <authorList>
            <person name="Jaros S."/>
            <person name="Januszkiewicz K."/>
            <person name="Wedrychowicz H."/>
        </authorList>
    </citation>
    <scope>NUCLEOTIDE SEQUENCE [LARGE SCALE GENOMIC DNA]</scope>
    <source>
        <strain evidence="14 15">CGMCC 1.7049</strain>
    </source>
</reference>
<dbReference type="SUPFAM" id="SSF47384">
    <property type="entry name" value="Homodimeric domain of signal transducing histidine kinase"/>
    <property type="match status" value="1"/>
</dbReference>
<feature type="domain" description="HPt" evidence="13">
    <location>
        <begin position="2"/>
        <end position="106"/>
    </location>
</feature>
<organism evidence="14 15">
    <name type="scientific">Hydrocarboniphaga daqingensis</name>
    <dbReference type="NCBI Taxonomy" id="490188"/>
    <lineage>
        <taxon>Bacteria</taxon>
        <taxon>Pseudomonadati</taxon>
        <taxon>Pseudomonadota</taxon>
        <taxon>Gammaproteobacteria</taxon>
        <taxon>Nevskiales</taxon>
        <taxon>Nevskiaceae</taxon>
        <taxon>Hydrocarboniphaga</taxon>
    </lineage>
</organism>
<keyword evidence="5" id="KW-0808">Transferase</keyword>
<evidence type="ECO:0000256" key="4">
    <source>
        <dbReference type="ARBA" id="ARBA00022553"/>
    </source>
</evidence>
<dbReference type="InterPro" id="IPR036097">
    <property type="entry name" value="HisK_dim/P_sf"/>
</dbReference>
<keyword evidence="7" id="KW-0902">Two-component regulatory system</keyword>
<evidence type="ECO:0000256" key="10">
    <source>
        <dbReference type="SAM" id="MobiDB-lite"/>
    </source>
</evidence>
<dbReference type="SMART" id="SM00260">
    <property type="entry name" value="CheW"/>
    <property type="match status" value="1"/>
</dbReference>
<comment type="catalytic activity">
    <reaction evidence="1">
        <text>ATP + protein L-histidine = ADP + protein N-phospho-L-histidine.</text>
        <dbReference type="EC" id="2.7.13.3"/>
    </reaction>
</comment>
<dbReference type="InterPro" id="IPR036890">
    <property type="entry name" value="HATPase_C_sf"/>
</dbReference>
<dbReference type="SUPFAM" id="SSF55874">
    <property type="entry name" value="ATPase domain of HSP90 chaperone/DNA topoisomerase II/histidine kinase"/>
    <property type="match status" value="1"/>
</dbReference>
<dbReference type="STRING" id="490188.SAMN04488068_0403"/>
<proteinExistence type="predicted"/>
<dbReference type="GO" id="GO:0005737">
    <property type="term" value="C:cytoplasm"/>
    <property type="evidence" value="ECO:0007669"/>
    <property type="project" value="InterPro"/>
</dbReference>
<dbReference type="SUPFAM" id="SSF50341">
    <property type="entry name" value="CheW-like"/>
    <property type="match status" value="1"/>
</dbReference>
<dbReference type="InterPro" id="IPR036641">
    <property type="entry name" value="HPT_dom_sf"/>
</dbReference>
<feature type="region of interest" description="Disordered" evidence="10">
    <location>
        <begin position="183"/>
        <end position="223"/>
    </location>
</feature>
<feature type="compositionally biased region" description="Low complexity" evidence="10">
    <location>
        <begin position="198"/>
        <end position="210"/>
    </location>
</feature>
<feature type="domain" description="CheW-like" evidence="12">
    <location>
        <begin position="472"/>
        <end position="608"/>
    </location>
</feature>
<dbReference type="InterPro" id="IPR004105">
    <property type="entry name" value="CheA-like_dim"/>
</dbReference>
<protein>
    <recommendedName>
        <fullName evidence="3">Chemotaxis protein CheA</fullName>
        <ecNumber evidence="2">2.7.13.3</ecNumber>
    </recommendedName>
</protein>
<evidence type="ECO:0000256" key="6">
    <source>
        <dbReference type="ARBA" id="ARBA00022777"/>
    </source>
</evidence>
<keyword evidence="4 9" id="KW-0597">Phosphoprotein</keyword>
<keyword evidence="6 14" id="KW-0418">Kinase</keyword>
<dbReference type="RefSeq" id="WP_072893225.1">
    <property type="nucleotide sequence ID" value="NZ_FQWZ01000001.1"/>
</dbReference>
<evidence type="ECO:0000259" key="13">
    <source>
        <dbReference type="PROSITE" id="PS50894"/>
    </source>
</evidence>
<evidence type="ECO:0000256" key="8">
    <source>
        <dbReference type="ARBA" id="ARBA00035100"/>
    </source>
</evidence>
<dbReference type="Pfam" id="PF02895">
    <property type="entry name" value="H-kinase_dim"/>
    <property type="match status" value="1"/>
</dbReference>
<gene>
    <name evidence="14" type="ORF">SAMN04488068_0403</name>
</gene>
<dbReference type="InterPro" id="IPR003594">
    <property type="entry name" value="HATPase_dom"/>
</dbReference>
<dbReference type="EC" id="2.7.13.3" evidence="2"/>
<evidence type="ECO:0000256" key="1">
    <source>
        <dbReference type="ARBA" id="ARBA00000085"/>
    </source>
</evidence>
<dbReference type="CDD" id="cd16916">
    <property type="entry name" value="HATPase_CheA-like"/>
    <property type="match status" value="1"/>
</dbReference>
<dbReference type="SMART" id="SM00073">
    <property type="entry name" value="HPT"/>
    <property type="match status" value="1"/>
</dbReference>
<dbReference type="AlphaFoldDB" id="A0A1M5K7K9"/>
<dbReference type="PRINTS" id="PR00344">
    <property type="entry name" value="BCTRLSENSOR"/>
</dbReference>
<dbReference type="InterPro" id="IPR036061">
    <property type="entry name" value="CheW-like_dom_sf"/>
</dbReference>
<dbReference type="GO" id="GO:0006935">
    <property type="term" value="P:chemotaxis"/>
    <property type="evidence" value="ECO:0007669"/>
    <property type="project" value="InterPro"/>
</dbReference>
<dbReference type="CDD" id="cd00088">
    <property type="entry name" value="HPT"/>
    <property type="match status" value="1"/>
</dbReference>
<dbReference type="SMART" id="SM00387">
    <property type="entry name" value="HATPase_c"/>
    <property type="match status" value="1"/>
</dbReference>
<evidence type="ECO:0000256" key="9">
    <source>
        <dbReference type="PROSITE-ProRule" id="PRU00110"/>
    </source>
</evidence>
<dbReference type="SMART" id="SM01231">
    <property type="entry name" value="H-kinase_dim"/>
    <property type="match status" value="1"/>
</dbReference>
<dbReference type="Pfam" id="PF01627">
    <property type="entry name" value="Hpt"/>
    <property type="match status" value="1"/>
</dbReference>
<dbReference type="GO" id="GO:0000155">
    <property type="term" value="F:phosphorelay sensor kinase activity"/>
    <property type="evidence" value="ECO:0007669"/>
    <property type="project" value="InterPro"/>
</dbReference>
<dbReference type="InterPro" id="IPR005467">
    <property type="entry name" value="His_kinase_dom"/>
</dbReference>
<dbReference type="Gene3D" id="2.30.30.40">
    <property type="entry name" value="SH3 Domains"/>
    <property type="match status" value="1"/>
</dbReference>
<dbReference type="InterPro" id="IPR008207">
    <property type="entry name" value="Sig_transdc_His_kin_Hpt_dom"/>
</dbReference>
<dbReference type="PROSITE" id="PS50851">
    <property type="entry name" value="CHEW"/>
    <property type="match status" value="1"/>
</dbReference>
<dbReference type="Pfam" id="PF01584">
    <property type="entry name" value="CheW"/>
    <property type="match status" value="1"/>
</dbReference>
<dbReference type="Gene3D" id="3.30.565.10">
    <property type="entry name" value="Histidine kinase-like ATPase, C-terminal domain"/>
    <property type="match status" value="1"/>
</dbReference>
<evidence type="ECO:0000256" key="7">
    <source>
        <dbReference type="ARBA" id="ARBA00023012"/>
    </source>
</evidence>
<dbReference type="PROSITE" id="PS50109">
    <property type="entry name" value="HIS_KIN"/>
    <property type="match status" value="1"/>
</dbReference>
<dbReference type="InterPro" id="IPR051315">
    <property type="entry name" value="Bact_Chemotaxis_CheA"/>
</dbReference>
<feature type="modified residue" description="Phosphohistidine" evidence="9">
    <location>
        <position position="49"/>
    </location>
</feature>
<dbReference type="Gene3D" id="1.10.287.560">
    <property type="entry name" value="Histidine kinase CheA-like, homodimeric domain"/>
    <property type="match status" value="1"/>
</dbReference>
<dbReference type="OrthoDB" id="9803176at2"/>
<evidence type="ECO:0000313" key="15">
    <source>
        <dbReference type="Proteomes" id="UP000199758"/>
    </source>
</evidence>
<evidence type="ECO:0000259" key="11">
    <source>
        <dbReference type="PROSITE" id="PS50109"/>
    </source>
</evidence>
<dbReference type="InterPro" id="IPR037006">
    <property type="entry name" value="CheA-like_homodim_sf"/>
</dbReference>
<evidence type="ECO:0000256" key="3">
    <source>
        <dbReference type="ARBA" id="ARBA00021495"/>
    </source>
</evidence>
<comment type="function">
    <text evidence="8">Involved in the transmission of sensory signals from the chemoreceptors to the flagellar motors. CheA is autophosphorylated; it can transfer its phosphate group to either CheB or CheY.</text>
</comment>
<name>A0A1M5K7K9_9GAMM</name>
<dbReference type="Gene3D" id="1.20.120.160">
    <property type="entry name" value="HPT domain"/>
    <property type="match status" value="1"/>
</dbReference>